<dbReference type="GO" id="GO:0016042">
    <property type="term" value="P:lipid catabolic process"/>
    <property type="evidence" value="ECO:0007669"/>
    <property type="project" value="UniProtKB-KW"/>
</dbReference>
<comment type="caution">
    <text evidence="5">The sequence shown here is derived from an EMBL/GenBank/DDBJ whole genome shotgun (WGS) entry which is preliminary data.</text>
</comment>
<dbReference type="InParanoid" id="A0A482WGT3"/>
<dbReference type="Proteomes" id="UP000291343">
    <property type="component" value="Unassembled WGS sequence"/>
</dbReference>
<dbReference type="AlphaFoldDB" id="A0A482WGT3"/>
<dbReference type="OrthoDB" id="9974421at2759"/>
<dbReference type="EMBL" id="QKKF02036845">
    <property type="protein sequence ID" value="RZF32502.1"/>
    <property type="molecule type" value="Genomic_DNA"/>
</dbReference>
<sequence>MGTKDLPAMIDYILTRTGRRQLHYIGHSMGSTVFFVMGSMLPRYNRRIRTMISLSPIGRMTKWHFAMHNNSLLYNLMMSEYVSFSLPIYRVALRNRKF</sequence>
<feature type="domain" description="AB hydrolase-1" evidence="4">
    <location>
        <begin position="2"/>
        <end position="82"/>
    </location>
</feature>
<dbReference type="SUPFAM" id="SSF53474">
    <property type="entry name" value="alpha/beta-Hydrolases"/>
    <property type="match status" value="1"/>
</dbReference>
<keyword evidence="3" id="KW-0812">Transmembrane</keyword>
<reference evidence="5 6" key="1">
    <citation type="journal article" date="2017" name="Gigascience">
        <title>Genome sequence of the small brown planthopper, Laodelphax striatellus.</title>
        <authorList>
            <person name="Zhu J."/>
            <person name="Jiang F."/>
            <person name="Wang X."/>
            <person name="Yang P."/>
            <person name="Bao Y."/>
            <person name="Zhao W."/>
            <person name="Wang W."/>
            <person name="Lu H."/>
            <person name="Wang Q."/>
            <person name="Cui N."/>
            <person name="Li J."/>
            <person name="Chen X."/>
            <person name="Luo L."/>
            <person name="Yu J."/>
            <person name="Kang L."/>
            <person name="Cui F."/>
        </authorList>
    </citation>
    <scope>NUCLEOTIDE SEQUENCE [LARGE SCALE GENOMIC DNA]</scope>
    <source>
        <strain evidence="5">Lst14</strain>
    </source>
</reference>
<name>A0A482WGT3_LAOST</name>
<keyword evidence="2" id="KW-0443">Lipid metabolism</keyword>
<dbReference type="STRING" id="195883.A0A482WGT3"/>
<feature type="transmembrane region" description="Helical" evidence="3">
    <location>
        <begin position="21"/>
        <end position="41"/>
    </location>
</feature>
<dbReference type="InterPro" id="IPR029058">
    <property type="entry name" value="AB_hydrolase_fold"/>
</dbReference>
<keyword evidence="3" id="KW-1133">Transmembrane helix</keyword>
<evidence type="ECO:0000313" key="5">
    <source>
        <dbReference type="EMBL" id="RZF32502.1"/>
    </source>
</evidence>
<dbReference type="InterPro" id="IPR000073">
    <property type="entry name" value="AB_hydrolase_1"/>
</dbReference>
<dbReference type="PANTHER" id="PTHR11005">
    <property type="entry name" value="LYSOSOMAL ACID LIPASE-RELATED"/>
    <property type="match status" value="1"/>
</dbReference>
<organism evidence="5 6">
    <name type="scientific">Laodelphax striatellus</name>
    <name type="common">Small brown planthopper</name>
    <name type="synonym">Delphax striatella</name>
    <dbReference type="NCBI Taxonomy" id="195883"/>
    <lineage>
        <taxon>Eukaryota</taxon>
        <taxon>Metazoa</taxon>
        <taxon>Ecdysozoa</taxon>
        <taxon>Arthropoda</taxon>
        <taxon>Hexapoda</taxon>
        <taxon>Insecta</taxon>
        <taxon>Pterygota</taxon>
        <taxon>Neoptera</taxon>
        <taxon>Paraneoptera</taxon>
        <taxon>Hemiptera</taxon>
        <taxon>Auchenorrhyncha</taxon>
        <taxon>Fulgoroidea</taxon>
        <taxon>Delphacidae</taxon>
        <taxon>Criomorphinae</taxon>
        <taxon>Laodelphax</taxon>
    </lineage>
</organism>
<evidence type="ECO:0000259" key="4">
    <source>
        <dbReference type="Pfam" id="PF00561"/>
    </source>
</evidence>
<evidence type="ECO:0000256" key="2">
    <source>
        <dbReference type="ARBA" id="ARBA00023098"/>
    </source>
</evidence>
<gene>
    <name evidence="5" type="ORF">LSTR_LSTR016324</name>
</gene>
<evidence type="ECO:0000256" key="1">
    <source>
        <dbReference type="ARBA" id="ARBA00022963"/>
    </source>
</evidence>
<keyword evidence="6" id="KW-1185">Reference proteome</keyword>
<evidence type="ECO:0000313" key="6">
    <source>
        <dbReference type="Proteomes" id="UP000291343"/>
    </source>
</evidence>
<dbReference type="Gene3D" id="3.40.50.1820">
    <property type="entry name" value="alpha/beta hydrolase"/>
    <property type="match status" value="1"/>
</dbReference>
<dbReference type="SMR" id="A0A482WGT3"/>
<proteinExistence type="predicted"/>
<keyword evidence="1" id="KW-0442">Lipid degradation</keyword>
<accession>A0A482WGT3</accession>
<evidence type="ECO:0000256" key="3">
    <source>
        <dbReference type="SAM" id="Phobius"/>
    </source>
</evidence>
<feature type="transmembrane region" description="Helical" evidence="3">
    <location>
        <begin position="72"/>
        <end position="92"/>
    </location>
</feature>
<dbReference type="Pfam" id="PF00561">
    <property type="entry name" value="Abhydrolase_1"/>
    <property type="match status" value="1"/>
</dbReference>
<keyword evidence="3" id="KW-0472">Membrane</keyword>
<protein>
    <recommendedName>
        <fullName evidence="4">AB hydrolase-1 domain-containing protein</fullName>
    </recommendedName>
</protein>